<dbReference type="Proteomes" id="UP000729402">
    <property type="component" value="Unassembled WGS sequence"/>
</dbReference>
<sequence>MAPFDEDNSKSSQAYPSRALRSQASVAPPVPFEAHSESQFGALLEVRSAVPFGALLGVYFGVPLGASSAASAKRTPASTLNKKKYPSIATV</sequence>
<organism evidence="2 3">
    <name type="scientific">Zizania palustris</name>
    <name type="common">Northern wild rice</name>
    <dbReference type="NCBI Taxonomy" id="103762"/>
    <lineage>
        <taxon>Eukaryota</taxon>
        <taxon>Viridiplantae</taxon>
        <taxon>Streptophyta</taxon>
        <taxon>Embryophyta</taxon>
        <taxon>Tracheophyta</taxon>
        <taxon>Spermatophyta</taxon>
        <taxon>Magnoliopsida</taxon>
        <taxon>Liliopsida</taxon>
        <taxon>Poales</taxon>
        <taxon>Poaceae</taxon>
        <taxon>BOP clade</taxon>
        <taxon>Oryzoideae</taxon>
        <taxon>Oryzeae</taxon>
        <taxon>Zizaniinae</taxon>
        <taxon>Zizania</taxon>
    </lineage>
</organism>
<gene>
    <name evidence="2" type="ORF">GUJ93_ZPchr0004g38237</name>
</gene>
<evidence type="ECO:0000313" key="3">
    <source>
        <dbReference type="Proteomes" id="UP000729402"/>
    </source>
</evidence>
<keyword evidence="3" id="KW-1185">Reference proteome</keyword>
<proteinExistence type="predicted"/>
<dbReference type="AlphaFoldDB" id="A0A8J5SYN2"/>
<name>A0A8J5SYN2_ZIZPA</name>
<reference evidence="2" key="2">
    <citation type="submission" date="2021-02" db="EMBL/GenBank/DDBJ databases">
        <authorList>
            <person name="Kimball J.A."/>
            <person name="Haas M.W."/>
            <person name="Macchietto M."/>
            <person name="Kono T."/>
            <person name="Duquette J."/>
            <person name="Shao M."/>
        </authorList>
    </citation>
    <scope>NUCLEOTIDE SEQUENCE</scope>
    <source>
        <tissue evidence="2">Fresh leaf tissue</tissue>
    </source>
</reference>
<accession>A0A8J5SYN2</accession>
<evidence type="ECO:0000313" key="2">
    <source>
        <dbReference type="EMBL" id="KAG8064929.1"/>
    </source>
</evidence>
<comment type="caution">
    <text evidence="2">The sequence shown here is derived from an EMBL/GenBank/DDBJ whole genome shotgun (WGS) entry which is preliminary data.</text>
</comment>
<protein>
    <submittedName>
        <fullName evidence="2">Uncharacterized protein</fullName>
    </submittedName>
</protein>
<feature type="compositionally biased region" description="Polar residues" evidence="1">
    <location>
        <begin position="10"/>
        <end position="25"/>
    </location>
</feature>
<feature type="region of interest" description="Disordered" evidence="1">
    <location>
        <begin position="1"/>
        <end position="28"/>
    </location>
</feature>
<dbReference type="EMBL" id="JAAALK010000285">
    <property type="protein sequence ID" value="KAG8064929.1"/>
    <property type="molecule type" value="Genomic_DNA"/>
</dbReference>
<evidence type="ECO:0000256" key="1">
    <source>
        <dbReference type="SAM" id="MobiDB-lite"/>
    </source>
</evidence>
<reference evidence="2" key="1">
    <citation type="journal article" date="2021" name="bioRxiv">
        <title>Whole Genome Assembly and Annotation of Northern Wild Rice, Zizania palustris L., Supports a Whole Genome Duplication in the Zizania Genus.</title>
        <authorList>
            <person name="Haas M."/>
            <person name="Kono T."/>
            <person name="Macchietto M."/>
            <person name="Millas R."/>
            <person name="McGilp L."/>
            <person name="Shao M."/>
            <person name="Duquette J."/>
            <person name="Hirsch C.N."/>
            <person name="Kimball J."/>
        </authorList>
    </citation>
    <scope>NUCLEOTIDE SEQUENCE</scope>
    <source>
        <tissue evidence="2">Fresh leaf tissue</tissue>
    </source>
</reference>